<evidence type="ECO:0000313" key="1">
    <source>
        <dbReference type="EnsemblPlants" id="AET5Gv20887700.22"/>
    </source>
</evidence>
<reference evidence="2" key="1">
    <citation type="journal article" date="2014" name="Science">
        <title>Ancient hybridizations among the ancestral genomes of bread wheat.</title>
        <authorList>
            <consortium name="International Wheat Genome Sequencing Consortium,"/>
            <person name="Marcussen T."/>
            <person name="Sandve S.R."/>
            <person name="Heier L."/>
            <person name="Spannagl M."/>
            <person name="Pfeifer M."/>
            <person name="Jakobsen K.S."/>
            <person name="Wulff B.B."/>
            <person name="Steuernagel B."/>
            <person name="Mayer K.F."/>
            <person name="Olsen O.A."/>
        </authorList>
    </citation>
    <scope>NUCLEOTIDE SEQUENCE [LARGE SCALE GENOMIC DNA]</scope>
    <source>
        <strain evidence="2">cv. AL8/78</strain>
    </source>
</reference>
<reference evidence="1" key="3">
    <citation type="journal article" date="2017" name="Nature">
        <title>Genome sequence of the progenitor of the wheat D genome Aegilops tauschii.</title>
        <authorList>
            <person name="Luo M.C."/>
            <person name="Gu Y.Q."/>
            <person name="Puiu D."/>
            <person name="Wang H."/>
            <person name="Twardziok S.O."/>
            <person name="Deal K.R."/>
            <person name="Huo N."/>
            <person name="Zhu T."/>
            <person name="Wang L."/>
            <person name="Wang Y."/>
            <person name="McGuire P.E."/>
            <person name="Liu S."/>
            <person name="Long H."/>
            <person name="Ramasamy R.K."/>
            <person name="Rodriguez J.C."/>
            <person name="Van S.L."/>
            <person name="Yuan L."/>
            <person name="Wang Z."/>
            <person name="Xia Z."/>
            <person name="Xiao L."/>
            <person name="Anderson O.D."/>
            <person name="Ouyang S."/>
            <person name="Liang Y."/>
            <person name="Zimin A.V."/>
            <person name="Pertea G."/>
            <person name="Qi P."/>
            <person name="Bennetzen J.L."/>
            <person name="Dai X."/>
            <person name="Dawson M.W."/>
            <person name="Muller H.G."/>
            <person name="Kugler K."/>
            <person name="Rivarola-Duarte L."/>
            <person name="Spannagl M."/>
            <person name="Mayer K.F.X."/>
            <person name="Lu F.H."/>
            <person name="Bevan M.W."/>
            <person name="Leroy P."/>
            <person name="Li P."/>
            <person name="You F.M."/>
            <person name="Sun Q."/>
            <person name="Liu Z."/>
            <person name="Lyons E."/>
            <person name="Wicker T."/>
            <person name="Salzberg S.L."/>
            <person name="Devos K.M."/>
            <person name="Dvorak J."/>
        </authorList>
    </citation>
    <scope>NUCLEOTIDE SEQUENCE [LARGE SCALE GENOMIC DNA]</scope>
    <source>
        <strain evidence="1">cv. AL8/78</strain>
    </source>
</reference>
<organism evidence="1 2">
    <name type="scientific">Aegilops tauschii subsp. strangulata</name>
    <name type="common">Goatgrass</name>
    <dbReference type="NCBI Taxonomy" id="200361"/>
    <lineage>
        <taxon>Eukaryota</taxon>
        <taxon>Viridiplantae</taxon>
        <taxon>Streptophyta</taxon>
        <taxon>Embryophyta</taxon>
        <taxon>Tracheophyta</taxon>
        <taxon>Spermatophyta</taxon>
        <taxon>Magnoliopsida</taxon>
        <taxon>Liliopsida</taxon>
        <taxon>Poales</taxon>
        <taxon>Poaceae</taxon>
        <taxon>BOP clade</taxon>
        <taxon>Pooideae</taxon>
        <taxon>Triticodae</taxon>
        <taxon>Triticeae</taxon>
        <taxon>Triticinae</taxon>
        <taxon>Aegilops</taxon>
    </lineage>
</organism>
<evidence type="ECO:0000313" key="2">
    <source>
        <dbReference type="Proteomes" id="UP000015105"/>
    </source>
</evidence>
<reference evidence="1" key="4">
    <citation type="submission" date="2019-03" db="UniProtKB">
        <authorList>
            <consortium name="EnsemblPlants"/>
        </authorList>
    </citation>
    <scope>IDENTIFICATION</scope>
</reference>
<dbReference type="Proteomes" id="UP000015105">
    <property type="component" value="Chromosome 5D"/>
</dbReference>
<name>A0A453LRX1_AEGTS</name>
<dbReference type="AlphaFoldDB" id="A0A453LRX1"/>
<dbReference type="EnsemblPlants" id="AET5Gv20887700.22">
    <property type="protein sequence ID" value="AET5Gv20887700.22"/>
    <property type="gene ID" value="AET5Gv20887700"/>
</dbReference>
<reference evidence="2" key="2">
    <citation type="journal article" date="2017" name="Nat. Plants">
        <title>The Aegilops tauschii genome reveals multiple impacts of transposons.</title>
        <authorList>
            <person name="Zhao G."/>
            <person name="Zou C."/>
            <person name="Li K."/>
            <person name="Wang K."/>
            <person name="Li T."/>
            <person name="Gao L."/>
            <person name="Zhang X."/>
            <person name="Wang H."/>
            <person name="Yang Z."/>
            <person name="Liu X."/>
            <person name="Jiang W."/>
            <person name="Mao L."/>
            <person name="Kong X."/>
            <person name="Jiao Y."/>
            <person name="Jia J."/>
        </authorList>
    </citation>
    <scope>NUCLEOTIDE SEQUENCE [LARGE SCALE GENOMIC DNA]</scope>
    <source>
        <strain evidence="2">cv. AL8/78</strain>
    </source>
</reference>
<dbReference type="Gramene" id="AET5Gv20887700.22">
    <property type="protein sequence ID" value="AET5Gv20887700.22"/>
    <property type="gene ID" value="AET5Gv20887700"/>
</dbReference>
<sequence length="51" mass="5895">CFPSFLRSSFHMLHRHCCRNASARTNPSQRSKRLKKGTINQPCPGLCIDHR</sequence>
<accession>A0A453LRX1</accession>
<keyword evidence="2" id="KW-1185">Reference proteome</keyword>
<protein>
    <submittedName>
        <fullName evidence="1">Uncharacterized protein</fullName>
    </submittedName>
</protein>
<proteinExistence type="predicted"/>
<reference evidence="1" key="5">
    <citation type="journal article" date="2021" name="G3 (Bethesda)">
        <title>Aegilops tauschii genome assembly Aet v5.0 features greater sequence contiguity and improved annotation.</title>
        <authorList>
            <person name="Wang L."/>
            <person name="Zhu T."/>
            <person name="Rodriguez J.C."/>
            <person name="Deal K.R."/>
            <person name="Dubcovsky J."/>
            <person name="McGuire P.E."/>
            <person name="Lux T."/>
            <person name="Spannagl M."/>
            <person name="Mayer K.F.X."/>
            <person name="Baldrich P."/>
            <person name="Meyers B.C."/>
            <person name="Huo N."/>
            <person name="Gu Y.Q."/>
            <person name="Zhou H."/>
            <person name="Devos K.M."/>
            <person name="Bennetzen J.L."/>
            <person name="Unver T."/>
            <person name="Budak H."/>
            <person name="Gulick P.J."/>
            <person name="Galiba G."/>
            <person name="Kalapos B."/>
            <person name="Nelson D.R."/>
            <person name="Li P."/>
            <person name="You F.M."/>
            <person name="Luo M.C."/>
            <person name="Dvorak J."/>
        </authorList>
    </citation>
    <scope>NUCLEOTIDE SEQUENCE [LARGE SCALE GENOMIC DNA]</scope>
    <source>
        <strain evidence="1">cv. AL8/78</strain>
    </source>
</reference>